<dbReference type="EMBL" id="JBHFEH010000009">
    <property type="protein sequence ID" value="KAL2055896.1"/>
    <property type="molecule type" value="Genomic_DNA"/>
</dbReference>
<gene>
    <name evidence="2" type="ORF">ABVK25_003538</name>
</gene>
<keyword evidence="3" id="KW-1185">Reference proteome</keyword>
<protein>
    <submittedName>
        <fullName evidence="2">Uncharacterized protein</fullName>
    </submittedName>
</protein>
<evidence type="ECO:0000256" key="1">
    <source>
        <dbReference type="SAM" id="MobiDB-lite"/>
    </source>
</evidence>
<comment type="caution">
    <text evidence="2">The sequence shown here is derived from an EMBL/GenBank/DDBJ whole genome shotgun (WGS) entry which is preliminary data.</text>
</comment>
<evidence type="ECO:0000313" key="2">
    <source>
        <dbReference type="EMBL" id="KAL2055896.1"/>
    </source>
</evidence>
<feature type="region of interest" description="Disordered" evidence="1">
    <location>
        <begin position="1"/>
        <end position="21"/>
    </location>
</feature>
<sequence>MPLGVDVGRSHQGVPDPKAHRSLSIRSALNYPMRRKDADGRRQTMPFASQQKRLGTFQTPCSCCKSTVKSMIFLWPYEASSTKPTYPMGFAAPMKFFRMPSEIREAGGSAPRTCIHGFPHILIKPTSLAILSTDPILLYNETTFAPTINVSRTINTTSDHNEWPIAPWSIIVPHTNPISTLTFLEYERPGTPHDDTVLSELIQRQSNAYQNQPAGSLPNGFTLSMAGVRFSMLLQAPGPDQQWMSMSLAIGALEVFRMCVHRWGSTETRFAASSGTRIVGRWRVEFLDFGEG</sequence>
<reference evidence="2 3" key="1">
    <citation type="submission" date="2024-09" db="EMBL/GenBank/DDBJ databases">
        <title>Rethinking Asexuality: The Enigmatic Case of Functional Sexual Genes in Lepraria (Stereocaulaceae).</title>
        <authorList>
            <person name="Doellman M."/>
            <person name="Sun Y."/>
            <person name="Barcenas-Pena A."/>
            <person name="Lumbsch H.T."/>
            <person name="Grewe F."/>
        </authorList>
    </citation>
    <scope>NUCLEOTIDE SEQUENCE [LARGE SCALE GENOMIC DNA]</scope>
    <source>
        <strain evidence="2 3">Grewe 0041</strain>
    </source>
</reference>
<dbReference type="Proteomes" id="UP001590951">
    <property type="component" value="Unassembled WGS sequence"/>
</dbReference>
<name>A0ABR4BFU4_9LECA</name>
<accession>A0ABR4BFU4</accession>
<evidence type="ECO:0000313" key="3">
    <source>
        <dbReference type="Proteomes" id="UP001590951"/>
    </source>
</evidence>
<proteinExistence type="predicted"/>
<organism evidence="2 3">
    <name type="scientific">Lepraria finkii</name>
    <dbReference type="NCBI Taxonomy" id="1340010"/>
    <lineage>
        <taxon>Eukaryota</taxon>
        <taxon>Fungi</taxon>
        <taxon>Dikarya</taxon>
        <taxon>Ascomycota</taxon>
        <taxon>Pezizomycotina</taxon>
        <taxon>Lecanoromycetes</taxon>
        <taxon>OSLEUM clade</taxon>
        <taxon>Lecanoromycetidae</taxon>
        <taxon>Lecanorales</taxon>
        <taxon>Lecanorineae</taxon>
        <taxon>Stereocaulaceae</taxon>
        <taxon>Lepraria</taxon>
    </lineage>
</organism>